<dbReference type="Proteomes" id="UP000320801">
    <property type="component" value="Unassembled WGS sequence"/>
</dbReference>
<accession>A0A507SR32</accession>
<comment type="caution">
    <text evidence="2">The sequence shown here is derived from an EMBL/GenBank/DDBJ whole genome shotgun (WGS) entry which is preliminary data.</text>
</comment>
<sequence>MNKDNLKILNSILNEPKHKSLNQNNEQIIDVFDSNTHKISIIHSYSAKSDWMQQNNLEFAFLLEGNATIIDSRGVEYNLNKGDCIKISANEVHKITHTSKYAKWLAIHIGGIND</sequence>
<dbReference type="EMBL" id="SMDN01000005">
    <property type="protein sequence ID" value="TQC51603.1"/>
    <property type="molecule type" value="Genomic_DNA"/>
</dbReference>
<dbReference type="SUPFAM" id="SSF51182">
    <property type="entry name" value="RmlC-like cupins"/>
    <property type="match status" value="1"/>
</dbReference>
<dbReference type="InterPro" id="IPR011051">
    <property type="entry name" value="RmlC_Cupin_sf"/>
</dbReference>
<keyword evidence="3" id="KW-1185">Reference proteome</keyword>
<protein>
    <submittedName>
        <fullName evidence="2">Cupin domain-containing protein</fullName>
    </submittedName>
</protein>
<reference evidence="2 3" key="1">
    <citation type="submission" date="2019-03" db="EMBL/GenBank/DDBJ databases">
        <title>Characterization of a novel Mycoplasma cynos real-time PCR assay.</title>
        <authorList>
            <person name="Tallmadge R.L."/>
            <person name="Mitchell P.K."/>
            <person name="Goodman L."/>
        </authorList>
    </citation>
    <scope>NUCLEOTIDE SEQUENCE [LARGE SCALE GENOMIC DNA]</scope>
    <source>
        <strain evidence="2 3">1642</strain>
    </source>
</reference>
<dbReference type="Gene3D" id="2.60.120.10">
    <property type="entry name" value="Jelly Rolls"/>
    <property type="match status" value="1"/>
</dbReference>
<dbReference type="AlphaFoldDB" id="A0A507SR32"/>
<proteinExistence type="predicted"/>
<evidence type="ECO:0000313" key="3">
    <source>
        <dbReference type="Proteomes" id="UP000320801"/>
    </source>
</evidence>
<dbReference type="OrthoDB" id="398731at2"/>
<feature type="domain" description="Cupin type-2" evidence="1">
    <location>
        <begin position="54"/>
        <end position="107"/>
    </location>
</feature>
<organism evidence="2 3">
    <name type="scientific">Mycoplasmopsis mucosicanis</name>
    <dbReference type="NCBI Taxonomy" id="458208"/>
    <lineage>
        <taxon>Bacteria</taxon>
        <taxon>Bacillati</taxon>
        <taxon>Mycoplasmatota</taxon>
        <taxon>Mycoplasmoidales</taxon>
        <taxon>Metamycoplasmataceae</taxon>
        <taxon>Mycoplasmopsis</taxon>
    </lineage>
</organism>
<evidence type="ECO:0000313" key="2">
    <source>
        <dbReference type="EMBL" id="TQC51603.1"/>
    </source>
</evidence>
<dbReference type="InterPro" id="IPR014710">
    <property type="entry name" value="RmlC-like_jellyroll"/>
</dbReference>
<gene>
    <name evidence="2" type="ORF">E1I18_01710</name>
</gene>
<dbReference type="Pfam" id="PF07883">
    <property type="entry name" value="Cupin_2"/>
    <property type="match status" value="1"/>
</dbReference>
<dbReference type="RefSeq" id="WP_141483876.1">
    <property type="nucleotide sequence ID" value="NZ_SMDN01000005.1"/>
</dbReference>
<name>A0A507SR32_9BACT</name>
<evidence type="ECO:0000259" key="1">
    <source>
        <dbReference type="Pfam" id="PF07883"/>
    </source>
</evidence>
<dbReference type="InterPro" id="IPR013096">
    <property type="entry name" value="Cupin_2"/>
</dbReference>